<evidence type="ECO:0000256" key="1">
    <source>
        <dbReference type="ARBA" id="ARBA00001971"/>
    </source>
</evidence>
<dbReference type="InterPro" id="IPR050364">
    <property type="entry name" value="Cytochrome_P450_fung"/>
</dbReference>
<evidence type="ECO:0000256" key="2">
    <source>
        <dbReference type="ARBA" id="ARBA00004167"/>
    </source>
</evidence>
<evidence type="ECO:0000256" key="11">
    <source>
        <dbReference type="ARBA" id="ARBA00023033"/>
    </source>
</evidence>
<comment type="pathway">
    <text evidence="3">Secondary metabolite biosynthesis.</text>
</comment>
<keyword evidence="11 14" id="KW-0503">Monooxygenase</keyword>
<dbReference type="Pfam" id="PF00067">
    <property type="entry name" value="p450"/>
    <property type="match status" value="1"/>
</dbReference>
<evidence type="ECO:0000256" key="6">
    <source>
        <dbReference type="ARBA" id="ARBA00022692"/>
    </source>
</evidence>
<evidence type="ECO:0000256" key="13">
    <source>
        <dbReference type="PIRSR" id="PIRSR602401-1"/>
    </source>
</evidence>
<proteinExistence type="inferred from homology"/>
<dbReference type="GO" id="GO:0005506">
    <property type="term" value="F:iron ion binding"/>
    <property type="evidence" value="ECO:0007669"/>
    <property type="project" value="InterPro"/>
</dbReference>
<keyword evidence="8" id="KW-1133">Transmembrane helix</keyword>
<sequence>MNWISILILSAVLCTVGYRQFRAIAARPLPPGPKRLPLIGNTLQVAGREHMEGVFASLSRKYGDIMYLEFLGKRTVVLNSQKIARDLLEKRGAKYSSRPRMVTFVEMLGWYPTLLALPYGPSMRKLRRWVTAAYGEQKEIQGIDILRQRETCIFISGLMATPENRVLHIKRYLAALIVESLYGHRITSLDDPCMMLMDSAAEATTATGTTGGTLADMLPPLKHIPAWMPGAGFKRAALKTRELVWQAHHLPYRMTREAMASGNAQPSFVTNLVEEAEKAGRLHEEEEEIIYTAGVIYVGELQTKSVMLTFLLAMTLYPEVYAKAQEEMDRVVGKGRLPTLIDRQDLPYIESVLQETYRWHSPVSIESPHYTTEDDMYEGYYIPKGTSVMTNLWQICRDERNWDDAKQFSPERFFVKTGANAQVLDPRDIVFGHGRRICPGRQFADATLFLAIASIVATLDIRKARDAEGRIITPKVSFTDSFVSYPEDFVCSITPRSSAAESLVAETLAGLPE</sequence>
<dbReference type="EMBL" id="KE504234">
    <property type="protein sequence ID" value="EPS94406.1"/>
    <property type="molecule type" value="Genomic_DNA"/>
</dbReference>
<dbReference type="AlphaFoldDB" id="S8DLG9"/>
<evidence type="ECO:0000313" key="17">
    <source>
        <dbReference type="Proteomes" id="UP000015241"/>
    </source>
</evidence>
<dbReference type="HOGENOM" id="CLU_001570_2_3_1"/>
<keyword evidence="7 13" id="KW-0479">Metal-binding</keyword>
<dbReference type="Gene3D" id="1.10.630.10">
    <property type="entry name" value="Cytochrome P450"/>
    <property type="match status" value="1"/>
</dbReference>
<dbReference type="GO" id="GO:0004497">
    <property type="term" value="F:monooxygenase activity"/>
    <property type="evidence" value="ECO:0007669"/>
    <property type="project" value="UniProtKB-KW"/>
</dbReference>
<reference evidence="16 17" key="1">
    <citation type="journal article" date="2012" name="Science">
        <title>The Paleozoic origin of enzymatic lignin decomposition reconstructed from 31 fungal genomes.</title>
        <authorList>
            <person name="Floudas D."/>
            <person name="Binder M."/>
            <person name="Riley R."/>
            <person name="Barry K."/>
            <person name="Blanchette R.A."/>
            <person name="Henrissat B."/>
            <person name="Martinez A.T."/>
            <person name="Otillar R."/>
            <person name="Spatafora J.W."/>
            <person name="Yadav J.S."/>
            <person name="Aerts A."/>
            <person name="Benoit I."/>
            <person name="Boyd A."/>
            <person name="Carlson A."/>
            <person name="Copeland A."/>
            <person name="Coutinho P.M."/>
            <person name="de Vries R.P."/>
            <person name="Ferreira P."/>
            <person name="Findley K."/>
            <person name="Foster B."/>
            <person name="Gaskell J."/>
            <person name="Glotzer D."/>
            <person name="Gorecki P."/>
            <person name="Heitman J."/>
            <person name="Hesse C."/>
            <person name="Hori C."/>
            <person name="Igarashi K."/>
            <person name="Jurgens J.A."/>
            <person name="Kallen N."/>
            <person name="Kersten P."/>
            <person name="Kohler A."/>
            <person name="Kuees U."/>
            <person name="Kumar T.K.A."/>
            <person name="Kuo A."/>
            <person name="LaButti K."/>
            <person name="Larrondo L.F."/>
            <person name="Lindquist E."/>
            <person name="Ling A."/>
            <person name="Lombard V."/>
            <person name="Lucas S."/>
            <person name="Lundell T."/>
            <person name="Martin R."/>
            <person name="McLaughlin D.J."/>
            <person name="Morgenstern I."/>
            <person name="Morin E."/>
            <person name="Murat C."/>
            <person name="Nagy L.G."/>
            <person name="Nolan M."/>
            <person name="Ohm R.A."/>
            <person name="Patyshakuliyeva A."/>
            <person name="Rokas A."/>
            <person name="Ruiz-Duenas F.J."/>
            <person name="Sabat G."/>
            <person name="Salamov A."/>
            <person name="Samejima M."/>
            <person name="Schmutz J."/>
            <person name="Slot J.C."/>
            <person name="St John F."/>
            <person name="Stenlid J."/>
            <person name="Sun H."/>
            <person name="Sun S."/>
            <person name="Syed K."/>
            <person name="Tsang A."/>
            <person name="Wiebenga A."/>
            <person name="Young D."/>
            <person name="Pisabarro A."/>
            <person name="Eastwood D.C."/>
            <person name="Martin F."/>
            <person name="Cullen D."/>
            <person name="Grigoriev I.V."/>
            <person name="Hibbett D.S."/>
        </authorList>
    </citation>
    <scope>NUCLEOTIDE SEQUENCE</scope>
    <source>
        <strain evidence="17">FP-58527</strain>
    </source>
</reference>
<evidence type="ECO:0000256" key="7">
    <source>
        <dbReference type="ARBA" id="ARBA00022723"/>
    </source>
</evidence>
<protein>
    <recommendedName>
        <fullName evidence="18">Cytochrome P450</fullName>
    </recommendedName>
</protein>
<evidence type="ECO:0000256" key="8">
    <source>
        <dbReference type="ARBA" id="ARBA00022989"/>
    </source>
</evidence>
<evidence type="ECO:0000256" key="12">
    <source>
        <dbReference type="ARBA" id="ARBA00023136"/>
    </source>
</evidence>
<comment type="similarity">
    <text evidence="4 14">Belongs to the cytochrome P450 family.</text>
</comment>
<dbReference type="GO" id="GO:0016705">
    <property type="term" value="F:oxidoreductase activity, acting on paired donors, with incorporation or reduction of molecular oxygen"/>
    <property type="evidence" value="ECO:0007669"/>
    <property type="project" value="InterPro"/>
</dbReference>
<dbReference type="PROSITE" id="PS00086">
    <property type="entry name" value="CYTOCHROME_P450"/>
    <property type="match status" value="1"/>
</dbReference>
<dbReference type="STRING" id="743788.S8DLG9"/>
<keyword evidence="17" id="KW-1185">Reference proteome</keyword>
<dbReference type="CDD" id="cd11065">
    <property type="entry name" value="CYP64-like"/>
    <property type="match status" value="1"/>
</dbReference>
<dbReference type="PRINTS" id="PR00463">
    <property type="entry name" value="EP450I"/>
</dbReference>
<evidence type="ECO:0000256" key="3">
    <source>
        <dbReference type="ARBA" id="ARBA00005179"/>
    </source>
</evidence>
<dbReference type="GO" id="GO:0016020">
    <property type="term" value="C:membrane"/>
    <property type="evidence" value="ECO:0007669"/>
    <property type="project" value="UniProtKB-SubCell"/>
</dbReference>
<feature type="binding site" description="axial binding residue" evidence="13">
    <location>
        <position position="438"/>
    </location>
    <ligand>
        <name>heme</name>
        <dbReference type="ChEBI" id="CHEBI:30413"/>
    </ligand>
    <ligandPart>
        <name>Fe</name>
        <dbReference type="ChEBI" id="CHEBI:18248"/>
    </ligandPart>
</feature>
<evidence type="ECO:0000256" key="10">
    <source>
        <dbReference type="ARBA" id="ARBA00023004"/>
    </source>
</evidence>
<dbReference type="OrthoDB" id="2779462at2759"/>
<dbReference type="Proteomes" id="UP000015241">
    <property type="component" value="Unassembled WGS sequence"/>
</dbReference>
<evidence type="ECO:0008006" key="18">
    <source>
        <dbReference type="Google" id="ProtNLM"/>
    </source>
</evidence>
<evidence type="ECO:0000256" key="5">
    <source>
        <dbReference type="ARBA" id="ARBA00022617"/>
    </source>
</evidence>
<dbReference type="PANTHER" id="PTHR46300:SF7">
    <property type="entry name" value="P450, PUTATIVE (EUROFUNG)-RELATED"/>
    <property type="match status" value="1"/>
</dbReference>
<gene>
    <name evidence="16" type="ORF">FOMPIDRAFT_62440</name>
</gene>
<evidence type="ECO:0000256" key="14">
    <source>
        <dbReference type="RuleBase" id="RU000461"/>
    </source>
</evidence>
<evidence type="ECO:0000256" key="9">
    <source>
        <dbReference type="ARBA" id="ARBA00023002"/>
    </source>
</evidence>
<evidence type="ECO:0000256" key="15">
    <source>
        <dbReference type="SAM" id="SignalP"/>
    </source>
</evidence>
<dbReference type="PRINTS" id="PR00385">
    <property type="entry name" value="P450"/>
</dbReference>
<keyword evidence="9 14" id="KW-0560">Oxidoreductase</keyword>
<keyword evidence="12" id="KW-0472">Membrane</keyword>
<dbReference type="InParanoid" id="S8DLG9"/>
<keyword evidence="10 13" id="KW-0408">Iron</keyword>
<evidence type="ECO:0000256" key="4">
    <source>
        <dbReference type="ARBA" id="ARBA00010617"/>
    </source>
</evidence>
<accession>S8DLG9</accession>
<comment type="cofactor">
    <cofactor evidence="1 13">
        <name>heme</name>
        <dbReference type="ChEBI" id="CHEBI:30413"/>
    </cofactor>
</comment>
<organism evidence="16 17">
    <name type="scientific">Fomitopsis schrenkii</name>
    <name type="common">Brown rot fungus</name>
    <dbReference type="NCBI Taxonomy" id="2126942"/>
    <lineage>
        <taxon>Eukaryota</taxon>
        <taxon>Fungi</taxon>
        <taxon>Dikarya</taxon>
        <taxon>Basidiomycota</taxon>
        <taxon>Agaricomycotina</taxon>
        <taxon>Agaricomycetes</taxon>
        <taxon>Polyporales</taxon>
        <taxon>Fomitopsis</taxon>
    </lineage>
</organism>
<dbReference type="SUPFAM" id="SSF48264">
    <property type="entry name" value="Cytochrome P450"/>
    <property type="match status" value="1"/>
</dbReference>
<dbReference type="InterPro" id="IPR002401">
    <property type="entry name" value="Cyt_P450_E_grp-I"/>
</dbReference>
<feature type="chain" id="PRO_5004562517" description="Cytochrome P450" evidence="15">
    <location>
        <begin position="20"/>
        <end position="513"/>
    </location>
</feature>
<evidence type="ECO:0000313" key="16">
    <source>
        <dbReference type="EMBL" id="EPS94406.1"/>
    </source>
</evidence>
<keyword evidence="5 13" id="KW-0349">Heme</keyword>
<keyword evidence="6" id="KW-0812">Transmembrane</keyword>
<dbReference type="eggNOG" id="KOG0156">
    <property type="taxonomic scope" value="Eukaryota"/>
</dbReference>
<name>S8DLG9_FOMSC</name>
<dbReference type="InterPro" id="IPR001128">
    <property type="entry name" value="Cyt_P450"/>
</dbReference>
<feature type="signal peptide" evidence="15">
    <location>
        <begin position="1"/>
        <end position="19"/>
    </location>
</feature>
<dbReference type="PANTHER" id="PTHR46300">
    <property type="entry name" value="P450, PUTATIVE (EUROFUNG)-RELATED-RELATED"/>
    <property type="match status" value="1"/>
</dbReference>
<comment type="subcellular location">
    <subcellularLocation>
        <location evidence="2">Membrane</location>
        <topology evidence="2">Single-pass membrane protein</topology>
    </subcellularLocation>
</comment>
<dbReference type="InterPro" id="IPR036396">
    <property type="entry name" value="Cyt_P450_sf"/>
</dbReference>
<dbReference type="GO" id="GO:0020037">
    <property type="term" value="F:heme binding"/>
    <property type="evidence" value="ECO:0007669"/>
    <property type="project" value="InterPro"/>
</dbReference>
<keyword evidence="15" id="KW-0732">Signal</keyword>
<dbReference type="InterPro" id="IPR017972">
    <property type="entry name" value="Cyt_P450_CS"/>
</dbReference>